<feature type="region of interest" description="Disordered" evidence="1">
    <location>
        <begin position="559"/>
        <end position="592"/>
    </location>
</feature>
<organism evidence="2 3">
    <name type="scientific">Nematostella vectensis</name>
    <name type="common">Starlet sea anemone</name>
    <dbReference type="NCBI Taxonomy" id="45351"/>
    <lineage>
        <taxon>Eukaryota</taxon>
        <taxon>Metazoa</taxon>
        <taxon>Cnidaria</taxon>
        <taxon>Anthozoa</taxon>
        <taxon>Hexacorallia</taxon>
        <taxon>Actiniaria</taxon>
        <taxon>Edwardsiidae</taxon>
        <taxon>Nematostella</taxon>
    </lineage>
</organism>
<dbReference type="PANTHER" id="PTHR16166:SF141">
    <property type="entry name" value="INTERMEMBRANE LIPID TRANSFER PROTEIN VPS13D"/>
    <property type="match status" value="1"/>
</dbReference>
<protein>
    <submittedName>
        <fullName evidence="2">Uncharacterized protein</fullName>
    </submittedName>
</protein>
<dbReference type="eggNOG" id="KOG1796">
    <property type="taxonomic scope" value="Eukaryota"/>
</dbReference>
<dbReference type="Proteomes" id="UP000001593">
    <property type="component" value="Unassembled WGS sequence"/>
</dbReference>
<name>A7RGQ7_NEMVE</name>
<dbReference type="InParanoid" id="A7RGQ7"/>
<dbReference type="PhylomeDB" id="A7RGQ7"/>
<feature type="compositionally biased region" description="Pro residues" evidence="1">
    <location>
        <begin position="559"/>
        <end position="568"/>
    </location>
</feature>
<proteinExistence type="predicted"/>
<dbReference type="InterPro" id="IPR026847">
    <property type="entry name" value="VPS13"/>
</dbReference>
<evidence type="ECO:0000313" key="2">
    <source>
        <dbReference type="EMBL" id="EDO49583.1"/>
    </source>
</evidence>
<sequence length="835" mass="94406">MELFRLKVNKRLFQYIWLQGSNGKVAILHRNKEERYASEDYRQLVSTAILFEINTASAVIIPTQDGVLLKGRADKLMCRCRPWNRMTKVSDKLVDMSCLKVNFFWPYHGTHTYTAVCHGTQAYITQMNIQDLIGVIEQFIDNLTDEEESCSSYDQYEADIIEQLTQVDVRLENLLVSMAAGVFPQLAVLKLSTCFKAQNWPGKSTHVVNRCWILSCESDDVISLIFRPDCFGAFSIFQKEYGFLASKTRSSSLPNLLGVVKRSIMEHYPRTQISFSVEGLSVTLEMGLDDQILVFSLEDLQAQCTDDAQNLSLDITVKDIEIEDCTQNVIALRRTCAEDVPQRAIHMTMVQDASRTNKSVIFQQLYGEFGDVEVRLEEILLMRLLVFCGITNKEQLWGEENEPSTLNQFTSEMDVTPLYFERLDVSQFQVIFTSSPDAVLPDDLLILKSKLAVPNGFPPCMERANLEFERFVRTGIQYRSGDALIRDIRRHYMKEIGRQSTKILGSLHLLGNMTGLRDDIAEGLAELRETGNYMGFVRHVKSGLADSYYKLTDSWTPIVKPPAPPKPEPTVQTPPQAAQTGDISRQDKKKSGLISKLTSGLGSWIFSSLDDNEEDTSHQVPSDPVECTTSPAITLHTEPVTHSTPRRDLSNARSVTGEWNGETDDTSSVSSGMTSPSHWDLMPQEVQKRFKGQEFVRRLTTSLDQVDSDEKFLCCLRLRFADPDDKRNTLLTTKRVYVMKVGSACKENVVLSLKLHELYKTQHKEIEGTYYLELVKRIAGMQHHNLPSPHPEDNPLVRCDSQTLAIKAAEKINKAKKKYSGLRSCASCKSLASLS</sequence>
<dbReference type="PANTHER" id="PTHR16166">
    <property type="entry name" value="VACUOLAR PROTEIN SORTING-ASSOCIATED PROTEIN VPS13"/>
    <property type="match status" value="1"/>
</dbReference>
<dbReference type="HOGENOM" id="CLU_340190_0_0_1"/>
<accession>A7RGQ7</accession>
<gene>
    <name evidence="2" type="ORF">NEMVEDRAFT_v1g238126</name>
</gene>
<dbReference type="AlphaFoldDB" id="A7RGQ7"/>
<reference evidence="2 3" key="1">
    <citation type="journal article" date="2007" name="Science">
        <title>Sea anemone genome reveals ancestral eumetazoan gene repertoire and genomic organization.</title>
        <authorList>
            <person name="Putnam N.H."/>
            <person name="Srivastava M."/>
            <person name="Hellsten U."/>
            <person name="Dirks B."/>
            <person name="Chapman J."/>
            <person name="Salamov A."/>
            <person name="Terry A."/>
            <person name="Shapiro H."/>
            <person name="Lindquist E."/>
            <person name="Kapitonov V.V."/>
            <person name="Jurka J."/>
            <person name="Genikhovich G."/>
            <person name="Grigoriev I.V."/>
            <person name="Lucas S.M."/>
            <person name="Steele R.E."/>
            <person name="Finnerty J.R."/>
            <person name="Technau U."/>
            <person name="Martindale M.Q."/>
            <person name="Rokhsar D.S."/>
        </authorList>
    </citation>
    <scope>NUCLEOTIDE SEQUENCE [LARGE SCALE GENOMIC DNA]</scope>
    <source>
        <strain evidence="3">CH2 X CH6</strain>
    </source>
</reference>
<keyword evidence="3" id="KW-1185">Reference proteome</keyword>
<dbReference type="EMBL" id="DS469509">
    <property type="protein sequence ID" value="EDO49583.1"/>
    <property type="molecule type" value="Genomic_DNA"/>
</dbReference>
<evidence type="ECO:0000256" key="1">
    <source>
        <dbReference type="SAM" id="MobiDB-lite"/>
    </source>
</evidence>
<dbReference type="OMA" id="PCMERAN"/>
<feature type="compositionally biased region" description="Low complexity" evidence="1">
    <location>
        <begin position="667"/>
        <end position="677"/>
    </location>
</feature>
<evidence type="ECO:0000313" key="3">
    <source>
        <dbReference type="Proteomes" id="UP000001593"/>
    </source>
</evidence>
<feature type="region of interest" description="Disordered" evidence="1">
    <location>
        <begin position="639"/>
        <end position="678"/>
    </location>
</feature>